<protein>
    <submittedName>
        <fullName evidence="7">Similar to Saccharomyces cerevisiae YKL089W MIF2 Kinetochore protein with homology to human CENP-C</fullName>
    </submittedName>
</protein>
<dbReference type="InterPro" id="IPR011051">
    <property type="entry name" value="RmlC_Cupin_sf"/>
</dbReference>
<dbReference type="GeneID" id="64859959"/>
<dbReference type="GO" id="GO:0051315">
    <property type="term" value="P:attachment of mitotic spindle microtubules to kinetochore"/>
    <property type="evidence" value="ECO:0007669"/>
    <property type="project" value="TreeGrafter"/>
</dbReference>
<evidence type="ECO:0000313" key="8">
    <source>
        <dbReference type="Proteomes" id="UP000644660"/>
    </source>
</evidence>
<dbReference type="EMBL" id="CAEFZW010000012">
    <property type="protein sequence ID" value="CAB4256861.1"/>
    <property type="molecule type" value="Genomic_DNA"/>
</dbReference>
<feature type="region of interest" description="Disordered" evidence="5">
    <location>
        <begin position="127"/>
        <end position="161"/>
    </location>
</feature>
<dbReference type="GO" id="GO:0000776">
    <property type="term" value="C:kinetochore"/>
    <property type="evidence" value="ECO:0007669"/>
    <property type="project" value="InterPro"/>
</dbReference>
<comment type="caution">
    <text evidence="7">The sequence shown here is derived from an EMBL/GenBank/DDBJ whole genome shotgun (WGS) entry which is preliminary data.</text>
</comment>
<comment type="subcellular location">
    <subcellularLocation>
        <location evidence="1">Nucleus</location>
    </subcellularLocation>
</comment>
<dbReference type="InterPro" id="IPR025974">
    <property type="entry name" value="Mif2/CENP-C_cupin"/>
</dbReference>
<dbReference type="Pfam" id="PF11699">
    <property type="entry name" value="CENP-C_C"/>
    <property type="match status" value="1"/>
</dbReference>
<sequence length="443" mass="50764">MEYMEWGKGSRKTGWVPTKAIQKDEHSMENIDDFFNVTETSSIMNTPAQKVFNKYRENVLRQHTPSETNRQRTVTTSKYPVRNSSLNLEIPHIIQEDESELNNIIGNNFQESYETNYNLESENEISVNDADDKPNDSISIPDLRSTNISDVSREETSFNTSENALLEEEIEARNSEITSGNSFSAIASQDIEVVPDDEHISQHSIVERRLIRPTGQIRKSKRIKIPKLDYWRNEKIVYKRNHPQQVLDIDKIITFAEKQENKIPNTKRSTKKLDRNCTLKNVAVCDDKNAQWLKDGTFSIKFQNSSENSDALSTTVALAPDFREVSKTKTSRFNRYTLDTLFDDQRNFSSGNLTLPKDGIKSEDNTGGCFVTFHVTRGILKTWIEGQSFLCPIGTTFQIPPFKDYKFKNIDDGETSLFFVQVTTKGKVELPEENTFDSSSDDI</sequence>
<gene>
    <name evidence="7" type="ORF">KABA2_12S00858</name>
</gene>
<dbReference type="Gene3D" id="2.60.120.10">
    <property type="entry name" value="Jelly Rolls"/>
    <property type="match status" value="1"/>
</dbReference>
<evidence type="ECO:0000256" key="2">
    <source>
        <dbReference type="ARBA" id="ARBA00010291"/>
    </source>
</evidence>
<feature type="domain" description="Mif2/CENP-C cupin" evidence="6">
    <location>
        <begin position="337"/>
        <end position="421"/>
    </location>
</feature>
<dbReference type="GO" id="GO:0005634">
    <property type="term" value="C:nucleus"/>
    <property type="evidence" value="ECO:0007669"/>
    <property type="project" value="UniProtKB-SubCell"/>
</dbReference>
<dbReference type="AlphaFoldDB" id="A0A8H2VK59"/>
<dbReference type="GO" id="GO:0019237">
    <property type="term" value="F:centromeric DNA binding"/>
    <property type="evidence" value="ECO:0007669"/>
    <property type="project" value="InterPro"/>
</dbReference>
<evidence type="ECO:0000259" key="6">
    <source>
        <dbReference type="Pfam" id="PF11699"/>
    </source>
</evidence>
<dbReference type="SUPFAM" id="SSF51182">
    <property type="entry name" value="RmlC-like cupins"/>
    <property type="match status" value="1"/>
</dbReference>
<evidence type="ECO:0000256" key="5">
    <source>
        <dbReference type="SAM" id="MobiDB-lite"/>
    </source>
</evidence>
<accession>A0A8H2VK59</accession>
<dbReference type="GO" id="GO:0051455">
    <property type="term" value="P:spindle attachment to meiosis I kinetochore"/>
    <property type="evidence" value="ECO:0007669"/>
    <property type="project" value="TreeGrafter"/>
</dbReference>
<dbReference type="InterPro" id="IPR028386">
    <property type="entry name" value="CENP-C/Mif2/cnp3"/>
</dbReference>
<dbReference type="InterPro" id="IPR014710">
    <property type="entry name" value="RmlC-like_jellyroll"/>
</dbReference>
<evidence type="ECO:0000256" key="3">
    <source>
        <dbReference type="ARBA" id="ARBA00023125"/>
    </source>
</evidence>
<reference evidence="7 8" key="1">
    <citation type="submission" date="2020-05" db="EMBL/GenBank/DDBJ databases">
        <authorList>
            <person name="Casaregola S."/>
            <person name="Devillers H."/>
            <person name="Grondin C."/>
        </authorList>
    </citation>
    <scope>NUCLEOTIDE SEQUENCE [LARGE SCALE GENOMIC DNA]</scope>
    <source>
        <strain evidence="7 8">CLIB 1767</strain>
    </source>
</reference>
<name>A0A8H2VK59_9SACH</name>
<dbReference type="OrthoDB" id="1939643at2759"/>
<evidence type="ECO:0000313" key="7">
    <source>
        <dbReference type="EMBL" id="CAB4256861.1"/>
    </source>
</evidence>
<dbReference type="Proteomes" id="UP000644660">
    <property type="component" value="Unassembled WGS sequence"/>
</dbReference>
<keyword evidence="8" id="KW-1185">Reference proteome</keyword>
<proteinExistence type="inferred from homology"/>
<keyword evidence="3" id="KW-0238">DNA-binding</keyword>
<comment type="similarity">
    <text evidence="2">Belongs to the CENP-C/MIF2 family.</text>
</comment>
<keyword evidence="4" id="KW-0539">Nucleus</keyword>
<evidence type="ECO:0000256" key="4">
    <source>
        <dbReference type="ARBA" id="ARBA00023242"/>
    </source>
</evidence>
<dbReference type="GO" id="GO:0051382">
    <property type="term" value="P:kinetochore assembly"/>
    <property type="evidence" value="ECO:0007669"/>
    <property type="project" value="InterPro"/>
</dbReference>
<evidence type="ECO:0000256" key="1">
    <source>
        <dbReference type="ARBA" id="ARBA00004123"/>
    </source>
</evidence>
<dbReference type="PANTHER" id="PTHR16684:SF11">
    <property type="entry name" value="CENTROMERE PROTEIN C"/>
    <property type="match status" value="1"/>
</dbReference>
<organism evidence="7 8">
    <name type="scientific">Maudiozyma barnettii</name>
    <dbReference type="NCBI Taxonomy" id="61262"/>
    <lineage>
        <taxon>Eukaryota</taxon>
        <taxon>Fungi</taxon>
        <taxon>Dikarya</taxon>
        <taxon>Ascomycota</taxon>
        <taxon>Saccharomycotina</taxon>
        <taxon>Saccharomycetes</taxon>
        <taxon>Saccharomycetales</taxon>
        <taxon>Saccharomycetaceae</taxon>
        <taxon>Maudiozyma</taxon>
    </lineage>
</organism>
<dbReference type="PANTHER" id="PTHR16684">
    <property type="entry name" value="CENTROMERE PROTEIN C"/>
    <property type="match status" value="1"/>
</dbReference>
<dbReference type="RefSeq" id="XP_041408705.1">
    <property type="nucleotide sequence ID" value="XM_041552771.1"/>
</dbReference>